<evidence type="ECO:0000256" key="1">
    <source>
        <dbReference type="SAM" id="SignalP"/>
    </source>
</evidence>
<evidence type="ECO:0008006" key="4">
    <source>
        <dbReference type="Google" id="ProtNLM"/>
    </source>
</evidence>
<sequence length="184" mass="19917">MNKSFLLILVAVFCAFSSEAQNTTFNEGDKVLNLGLGFGSTLYSGSYYKSKIPPVSASFEVGVKDELFDENSSLGVGGYFGYTGAKWEYSGYGWDYSSVIIGARGALHYQFIEKLDTYTGLMLGYNIVSSKSHGTVGTITNSVGSGLTYSWILGGRYYFNESIAGLLELGYGVSYLNIGVALKF</sequence>
<evidence type="ECO:0000313" key="3">
    <source>
        <dbReference type="Proteomes" id="UP000266441"/>
    </source>
</evidence>
<comment type="caution">
    <text evidence="2">The sequence shown here is derived from an EMBL/GenBank/DDBJ whole genome shotgun (WGS) entry which is preliminary data.</text>
</comment>
<feature type="chain" id="PRO_5017459554" description="Outer membrane protein beta-barrel domain-containing protein" evidence="1">
    <location>
        <begin position="21"/>
        <end position="184"/>
    </location>
</feature>
<keyword evidence="1" id="KW-0732">Signal</keyword>
<reference evidence="2 3" key="1">
    <citation type="journal article" date="2015" name="Int. J. Syst. Evol. Microbiol.">
        <title>Mariniphaga sediminis sp. nov., isolated from coastal sediment.</title>
        <authorList>
            <person name="Wang F.Q."/>
            <person name="Shen Q.Y."/>
            <person name="Chen G.J."/>
            <person name="Du Z.J."/>
        </authorList>
    </citation>
    <scope>NUCLEOTIDE SEQUENCE [LARGE SCALE GENOMIC DNA]</scope>
    <source>
        <strain evidence="2 3">SY21</strain>
    </source>
</reference>
<dbReference type="RefSeq" id="WP_119348664.1">
    <property type="nucleotide sequence ID" value="NZ_QWET01000002.1"/>
</dbReference>
<protein>
    <recommendedName>
        <fullName evidence="4">Outer membrane protein beta-barrel domain-containing protein</fullName>
    </recommendedName>
</protein>
<dbReference type="EMBL" id="QWET01000002">
    <property type="protein sequence ID" value="RIH66792.1"/>
    <property type="molecule type" value="Genomic_DNA"/>
</dbReference>
<feature type="signal peptide" evidence="1">
    <location>
        <begin position="1"/>
        <end position="20"/>
    </location>
</feature>
<dbReference type="Proteomes" id="UP000266441">
    <property type="component" value="Unassembled WGS sequence"/>
</dbReference>
<keyword evidence="3" id="KW-1185">Reference proteome</keyword>
<accession>A0A399D8M4</accession>
<dbReference type="AlphaFoldDB" id="A0A399D8M4"/>
<organism evidence="2 3">
    <name type="scientific">Mariniphaga sediminis</name>
    <dbReference type="NCBI Taxonomy" id="1628158"/>
    <lineage>
        <taxon>Bacteria</taxon>
        <taxon>Pseudomonadati</taxon>
        <taxon>Bacteroidota</taxon>
        <taxon>Bacteroidia</taxon>
        <taxon>Marinilabiliales</taxon>
        <taxon>Prolixibacteraceae</taxon>
        <taxon>Mariniphaga</taxon>
    </lineage>
</organism>
<gene>
    <name evidence="2" type="ORF">D1164_04165</name>
</gene>
<proteinExistence type="predicted"/>
<evidence type="ECO:0000313" key="2">
    <source>
        <dbReference type="EMBL" id="RIH66792.1"/>
    </source>
</evidence>
<dbReference type="OrthoDB" id="1118003at2"/>
<name>A0A399D8M4_9BACT</name>